<dbReference type="InterPro" id="IPR004107">
    <property type="entry name" value="Integrase_SAM-like_N"/>
</dbReference>
<dbReference type="InterPro" id="IPR002104">
    <property type="entry name" value="Integrase_catalytic"/>
</dbReference>
<name>A0A0F9DBV7_9ZZZZ</name>
<accession>A0A0F9DBV7</accession>
<dbReference type="Gene3D" id="1.10.443.10">
    <property type="entry name" value="Intergrase catalytic core"/>
    <property type="match status" value="1"/>
</dbReference>
<feature type="non-terminal residue" evidence="6">
    <location>
        <position position="333"/>
    </location>
</feature>
<comment type="caution">
    <text evidence="6">The sequence shown here is derived from an EMBL/GenBank/DDBJ whole genome shotgun (WGS) entry which is preliminary data.</text>
</comment>
<dbReference type="InterPro" id="IPR010998">
    <property type="entry name" value="Integrase_recombinase_N"/>
</dbReference>
<dbReference type="Pfam" id="PF00589">
    <property type="entry name" value="Phage_integrase"/>
    <property type="match status" value="1"/>
</dbReference>
<keyword evidence="3" id="KW-0233">DNA recombination</keyword>
<dbReference type="PROSITE" id="PS51898">
    <property type="entry name" value="TYR_RECOMBINASE"/>
    <property type="match status" value="1"/>
</dbReference>
<dbReference type="GO" id="GO:0015074">
    <property type="term" value="P:DNA integration"/>
    <property type="evidence" value="ECO:0007669"/>
    <property type="project" value="UniProtKB-KW"/>
</dbReference>
<sequence length="333" mass="38022">MTVMKREKPRAGIALYYLDQATIQRLHSGSLGLHLESYAAILAEAGYARLTGQIKLRFLVKIGEWLRRTRRTAADLDEAAISAFLYTCRRRRALHRGDQRTAWHFLEHLRHEGVAPAAPLASQEESQLMSLERRYENHLRKERGLSAATVKVYRWWVHRFLMWRFGKRPLSVWELHPSDISSFVVKHAGFGGLRRAQLMVTALRSFFRFLVGEGETRIDLSVSVPRVSCRRLAAGPKYISDSEVELILASCDRSKPAGRRDYAILLLLARLGLRAGEVAGLELGDIDWRSGEIRVLGKGLLRDRMPLVPEVGEALVAYLRRDRPRSSSRRVFL</sequence>
<dbReference type="AlphaFoldDB" id="A0A0F9DBV7"/>
<dbReference type="PROSITE" id="PS51900">
    <property type="entry name" value="CB"/>
    <property type="match status" value="1"/>
</dbReference>
<evidence type="ECO:0000256" key="2">
    <source>
        <dbReference type="ARBA" id="ARBA00023125"/>
    </source>
</evidence>
<feature type="domain" description="Core-binding (CB)" evidence="5">
    <location>
        <begin position="126"/>
        <end position="211"/>
    </location>
</feature>
<evidence type="ECO:0000259" key="5">
    <source>
        <dbReference type="PROSITE" id="PS51900"/>
    </source>
</evidence>
<evidence type="ECO:0008006" key="7">
    <source>
        <dbReference type="Google" id="ProtNLM"/>
    </source>
</evidence>
<keyword evidence="2" id="KW-0238">DNA-binding</keyword>
<dbReference type="InterPro" id="IPR050090">
    <property type="entry name" value="Tyrosine_recombinase_XerCD"/>
</dbReference>
<dbReference type="GO" id="GO:0003677">
    <property type="term" value="F:DNA binding"/>
    <property type="evidence" value="ECO:0007669"/>
    <property type="project" value="UniProtKB-KW"/>
</dbReference>
<dbReference type="Gene3D" id="1.10.150.130">
    <property type="match status" value="1"/>
</dbReference>
<dbReference type="PANTHER" id="PTHR30349">
    <property type="entry name" value="PHAGE INTEGRASE-RELATED"/>
    <property type="match status" value="1"/>
</dbReference>
<organism evidence="6">
    <name type="scientific">marine sediment metagenome</name>
    <dbReference type="NCBI Taxonomy" id="412755"/>
    <lineage>
        <taxon>unclassified sequences</taxon>
        <taxon>metagenomes</taxon>
        <taxon>ecological metagenomes</taxon>
    </lineage>
</organism>
<dbReference type="InterPro" id="IPR011010">
    <property type="entry name" value="DNA_brk_join_enz"/>
</dbReference>
<evidence type="ECO:0000313" key="6">
    <source>
        <dbReference type="EMBL" id="KKL15206.1"/>
    </source>
</evidence>
<dbReference type="InterPro" id="IPR044068">
    <property type="entry name" value="CB"/>
</dbReference>
<dbReference type="Pfam" id="PF02899">
    <property type="entry name" value="Phage_int_SAM_1"/>
    <property type="match status" value="1"/>
</dbReference>
<keyword evidence="1" id="KW-0229">DNA integration</keyword>
<evidence type="ECO:0000259" key="4">
    <source>
        <dbReference type="PROSITE" id="PS51898"/>
    </source>
</evidence>
<evidence type="ECO:0000256" key="1">
    <source>
        <dbReference type="ARBA" id="ARBA00022908"/>
    </source>
</evidence>
<proteinExistence type="predicted"/>
<dbReference type="GO" id="GO:0006310">
    <property type="term" value="P:DNA recombination"/>
    <property type="evidence" value="ECO:0007669"/>
    <property type="project" value="UniProtKB-KW"/>
</dbReference>
<dbReference type="InterPro" id="IPR013762">
    <property type="entry name" value="Integrase-like_cat_sf"/>
</dbReference>
<protein>
    <recommendedName>
        <fullName evidence="7">Tyr recombinase domain-containing protein</fullName>
    </recommendedName>
</protein>
<gene>
    <name evidence="6" type="ORF">LCGC14_2507920</name>
</gene>
<feature type="domain" description="Tyr recombinase" evidence="4">
    <location>
        <begin position="234"/>
        <end position="333"/>
    </location>
</feature>
<dbReference type="SUPFAM" id="SSF56349">
    <property type="entry name" value="DNA breaking-rejoining enzymes"/>
    <property type="match status" value="1"/>
</dbReference>
<dbReference type="EMBL" id="LAZR01040150">
    <property type="protein sequence ID" value="KKL15206.1"/>
    <property type="molecule type" value="Genomic_DNA"/>
</dbReference>
<reference evidence="6" key="1">
    <citation type="journal article" date="2015" name="Nature">
        <title>Complex archaea that bridge the gap between prokaryotes and eukaryotes.</title>
        <authorList>
            <person name="Spang A."/>
            <person name="Saw J.H."/>
            <person name="Jorgensen S.L."/>
            <person name="Zaremba-Niedzwiedzka K."/>
            <person name="Martijn J."/>
            <person name="Lind A.E."/>
            <person name="van Eijk R."/>
            <person name="Schleper C."/>
            <person name="Guy L."/>
            <person name="Ettema T.J."/>
        </authorList>
    </citation>
    <scope>NUCLEOTIDE SEQUENCE</scope>
</reference>
<dbReference type="PANTHER" id="PTHR30349:SF90">
    <property type="entry name" value="TYROSINE RECOMBINASE XERD"/>
    <property type="match status" value="1"/>
</dbReference>
<evidence type="ECO:0000256" key="3">
    <source>
        <dbReference type="ARBA" id="ARBA00023172"/>
    </source>
</evidence>